<dbReference type="OrthoDB" id="276441at2"/>
<comment type="caution">
    <text evidence="1">The sequence shown here is derived from an EMBL/GenBank/DDBJ whole genome shotgun (WGS) entry which is preliminary data.</text>
</comment>
<dbReference type="RefSeq" id="WP_105330576.1">
    <property type="nucleotide sequence ID" value="NZ_PUHY01000010.1"/>
</dbReference>
<gene>
    <name evidence="1" type="ORF">C5Y83_15235</name>
</gene>
<evidence type="ECO:0000313" key="2">
    <source>
        <dbReference type="Proteomes" id="UP000238322"/>
    </source>
</evidence>
<proteinExistence type="predicted"/>
<evidence type="ECO:0000313" key="1">
    <source>
        <dbReference type="EMBL" id="PQO34846.1"/>
    </source>
</evidence>
<organism evidence="1 2">
    <name type="scientific">Blastopirellula marina</name>
    <dbReference type="NCBI Taxonomy" id="124"/>
    <lineage>
        <taxon>Bacteria</taxon>
        <taxon>Pseudomonadati</taxon>
        <taxon>Planctomycetota</taxon>
        <taxon>Planctomycetia</taxon>
        <taxon>Pirellulales</taxon>
        <taxon>Pirellulaceae</taxon>
        <taxon>Blastopirellula</taxon>
    </lineage>
</organism>
<dbReference type="SUPFAM" id="SSF140566">
    <property type="entry name" value="FlgN-like"/>
    <property type="match status" value="1"/>
</dbReference>
<evidence type="ECO:0008006" key="3">
    <source>
        <dbReference type="Google" id="ProtNLM"/>
    </source>
</evidence>
<accession>A0A2S8FRP4</accession>
<dbReference type="InterPro" id="IPR036679">
    <property type="entry name" value="FlgN-like_sf"/>
</dbReference>
<name>A0A2S8FRP4_9BACT</name>
<dbReference type="GO" id="GO:0044780">
    <property type="term" value="P:bacterial-type flagellum assembly"/>
    <property type="evidence" value="ECO:0007669"/>
    <property type="project" value="InterPro"/>
</dbReference>
<sequence length="153" mass="17556">MPSVEETDQLVQLIDQKHEVLTQLLTLSQYQLRLAGHDDHIVDLMRVLSAKQTLIERLTRIDRTIDPFRQQDPEARVWRSSSDRTKCSQTAQQCEVLLTELKTIEQRSTDAVSSHRDEIAAMLRETHTSTDSVTAYNNLDNRNTSCGFDLTVE</sequence>
<dbReference type="Proteomes" id="UP000238322">
    <property type="component" value="Unassembled WGS sequence"/>
</dbReference>
<reference evidence="1 2" key="1">
    <citation type="submission" date="2018-02" db="EMBL/GenBank/DDBJ databases">
        <title>Comparative genomes isolates from brazilian mangrove.</title>
        <authorList>
            <person name="Araujo J.E."/>
            <person name="Taketani R.G."/>
            <person name="Silva M.C.P."/>
            <person name="Loureco M.V."/>
            <person name="Andreote F.D."/>
        </authorList>
    </citation>
    <scope>NUCLEOTIDE SEQUENCE [LARGE SCALE GENOMIC DNA]</scope>
    <source>
        <strain evidence="1 2">Hex-1 MGV</strain>
    </source>
</reference>
<dbReference type="AlphaFoldDB" id="A0A2S8FRP4"/>
<protein>
    <recommendedName>
        <fullName evidence="3">FlgN protein</fullName>
    </recommendedName>
</protein>
<dbReference type="EMBL" id="PUHY01000010">
    <property type="protein sequence ID" value="PQO34846.1"/>
    <property type="molecule type" value="Genomic_DNA"/>
</dbReference>